<dbReference type="Pfam" id="PF07910">
    <property type="entry name" value="Peptidase_C78"/>
    <property type="match status" value="1"/>
</dbReference>
<dbReference type="GO" id="GO:0016787">
    <property type="term" value="F:hydrolase activity"/>
    <property type="evidence" value="ECO:0007669"/>
    <property type="project" value="UniProtKB-KW"/>
</dbReference>
<keyword evidence="4" id="KW-1185">Reference proteome</keyword>
<dbReference type="AlphaFoldDB" id="A0AAE0KPN5"/>
<organism evidence="3 4">
    <name type="scientific">Cymbomonas tetramitiformis</name>
    <dbReference type="NCBI Taxonomy" id="36881"/>
    <lineage>
        <taxon>Eukaryota</taxon>
        <taxon>Viridiplantae</taxon>
        <taxon>Chlorophyta</taxon>
        <taxon>Pyramimonadophyceae</taxon>
        <taxon>Pyramimonadales</taxon>
        <taxon>Pyramimonadaceae</taxon>
        <taxon>Cymbomonas</taxon>
    </lineage>
</organism>
<dbReference type="Proteomes" id="UP001190700">
    <property type="component" value="Unassembled WGS sequence"/>
</dbReference>
<dbReference type="InterPro" id="IPR012462">
    <property type="entry name" value="UFSP1/2_DUB_cat"/>
</dbReference>
<name>A0AAE0KPN5_9CHLO</name>
<proteinExistence type="predicted"/>
<evidence type="ECO:0000313" key="3">
    <source>
        <dbReference type="EMBL" id="KAK3255859.1"/>
    </source>
</evidence>
<gene>
    <name evidence="3" type="ORF">CYMTET_34982</name>
</gene>
<dbReference type="EMBL" id="LGRX02022194">
    <property type="protein sequence ID" value="KAK3255859.1"/>
    <property type="molecule type" value="Genomic_DNA"/>
</dbReference>
<sequence>AQGQADSTHTALVEWIWKYFTAGEPAELGKSYVATSKPPLYFQHQGHSRTVVGIERRRRSGSAADEAILLILDPSQARHIGPRRSMPHRVLRPDFKLQPSFDASVQPDGHCAVWVPAELGKPERTKDLARALRSQSKWQPLLKRGVHTLRKAEYQLVYVAEGVVGEPKELAQLKTIAADEYFCNQDLQPRT</sequence>
<reference evidence="3 4" key="1">
    <citation type="journal article" date="2015" name="Genome Biol. Evol.">
        <title>Comparative Genomics of a Bacterivorous Green Alga Reveals Evolutionary Causalities and Consequences of Phago-Mixotrophic Mode of Nutrition.</title>
        <authorList>
            <person name="Burns J.A."/>
            <person name="Paasch A."/>
            <person name="Narechania A."/>
            <person name="Kim E."/>
        </authorList>
    </citation>
    <scope>NUCLEOTIDE SEQUENCE [LARGE SCALE GENOMIC DNA]</scope>
    <source>
        <strain evidence="3 4">PLY_AMNH</strain>
    </source>
</reference>
<evidence type="ECO:0000313" key="4">
    <source>
        <dbReference type="Proteomes" id="UP001190700"/>
    </source>
</evidence>
<evidence type="ECO:0000259" key="2">
    <source>
        <dbReference type="Pfam" id="PF07910"/>
    </source>
</evidence>
<comment type="caution">
    <text evidence="3">The sequence shown here is derived from an EMBL/GenBank/DDBJ whole genome shotgun (WGS) entry which is preliminary data.</text>
</comment>
<dbReference type="Gene3D" id="3.90.70.130">
    <property type="match status" value="1"/>
</dbReference>
<feature type="domain" description="UFSP1/2/DUB catalytic" evidence="2">
    <location>
        <begin position="3"/>
        <end position="79"/>
    </location>
</feature>
<evidence type="ECO:0000256" key="1">
    <source>
        <dbReference type="ARBA" id="ARBA00022801"/>
    </source>
</evidence>
<protein>
    <recommendedName>
        <fullName evidence="2">UFSP1/2/DUB catalytic domain-containing protein</fullName>
    </recommendedName>
</protein>
<accession>A0AAE0KPN5</accession>
<keyword evidence="1" id="KW-0378">Hydrolase</keyword>
<feature type="non-terminal residue" evidence="3">
    <location>
        <position position="1"/>
    </location>
</feature>